<sequence>MTTTLLRPSSILPEGICIQKVDSLTLFKFTEKLGDRLQELLDKKKADALEPDEMLELETIGELDNIFSYINAVMAAQTNAAA</sequence>
<name>A0A2W4XD93_9CYAN</name>
<reference evidence="2" key="1">
    <citation type="submission" date="2018-04" db="EMBL/GenBank/DDBJ databases">
        <authorList>
            <person name="Cornet L."/>
        </authorList>
    </citation>
    <scope>NUCLEOTIDE SEQUENCE [LARGE SCALE GENOMIC DNA]</scope>
</reference>
<dbReference type="EMBL" id="QBMP01000146">
    <property type="protein sequence ID" value="PZO52489.1"/>
    <property type="molecule type" value="Genomic_DNA"/>
</dbReference>
<proteinExistence type="predicted"/>
<organism evidence="1 2">
    <name type="scientific">Phormidesmis priestleyi</name>
    <dbReference type="NCBI Taxonomy" id="268141"/>
    <lineage>
        <taxon>Bacteria</taxon>
        <taxon>Bacillati</taxon>
        <taxon>Cyanobacteriota</taxon>
        <taxon>Cyanophyceae</taxon>
        <taxon>Leptolyngbyales</taxon>
        <taxon>Leptolyngbyaceae</taxon>
        <taxon>Phormidesmis</taxon>
    </lineage>
</organism>
<dbReference type="Proteomes" id="UP000249794">
    <property type="component" value="Unassembled WGS sequence"/>
</dbReference>
<protein>
    <submittedName>
        <fullName evidence="1">Uncharacterized protein</fullName>
    </submittedName>
</protein>
<evidence type="ECO:0000313" key="2">
    <source>
        <dbReference type="Proteomes" id="UP000249794"/>
    </source>
</evidence>
<dbReference type="AlphaFoldDB" id="A0A2W4XD93"/>
<reference evidence="1 2" key="2">
    <citation type="submission" date="2018-06" db="EMBL/GenBank/DDBJ databases">
        <title>Metagenomic assembly of (sub)arctic Cyanobacteria and their associated microbiome from non-axenic cultures.</title>
        <authorList>
            <person name="Baurain D."/>
        </authorList>
    </citation>
    <scope>NUCLEOTIDE SEQUENCE [LARGE SCALE GENOMIC DNA]</scope>
    <source>
        <strain evidence="1">ULC027bin1</strain>
    </source>
</reference>
<accession>A0A2W4XD93</accession>
<comment type="caution">
    <text evidence="1">The sequence shown here is derived from an EMBL/GenBank/DDBJ whole genome shotgun (WGS) entry which is preliminary data.</text>
</comment>
<gene>
    <name evidence="1" type="ORF">DCF15_13655</name>
</gene>
<evidence type="ECO:0000313" key="1">
    <source>
        <dbReference type="EMBL" id="PZO52489.1"/>
    </source>
</evidence>